<dbReference type="SMART" id="SM00703">
    <property type="entry name" value="NRF"/>
    <property type="match status" value="1"/>
</dbReference>
<keyword evidence="1" id="KW-0812">Transmembrane</keyword>
<feature type="transmembrane region" description="Helical" evidence="1">
    <location>
        <begin position="906"/>
        <end position="927"/>
    </location>
</feature>
<keyword evidence="1" id="KW-0472">Membrane</keyword>
<dbReference type="EMBL" id="GGYP01006787">
    <property type="protein sequence ID" value="MDE51558.1"/>
    <property type="molecule type" value="Transcribed_RNA"/>
</dbReference>
<keyword evidence="1" id="KW-1133">Transmembrane helix</keyword>
<protein>
    <submittedName>
        <fullName evidence="4">Nose resistant to fluoxetine protein 6</fullName>
    </submittedName>
</protein>
<dbReference type="Pfam" id="PF20146">
    <property type="entry name" value="NRF"/>
    <property type="match status" value="1"/>
</dbReference>
<evidence type="ECO:0000256" key="1">
    <source>
        <dbReference type="SAM" id="Phobius"/>
    </source>
</evidence>
<dbReference type="InterPro" id="IPR006621">
    <property type="entry name" value="Nose-resist-to-fluoxetine_N"/>
</dbReference>
<name>A0A6G1SMD3_9ACAR</name>
<sequence>MPKMFNPIKLCALLFVILSILLASQTLSGEAPSRFNQSSASVLVDGNELNQEQANSRWPRRVKANKTTALTSEQWTELVVCKSSSDGHKQDSYEEFSGSSLDQPFRLPPGNFWHQLLSECEVDNNAWRYKYLDELRPSFNYRVRDKTLDERYANIIHTISIGNLYDRSFHTFNSGKGLDEDTRNEQRVAGAKVNDTKCLEELETMSNLYDDMLDTLARFRSGSDLTTTSQASGSLEEHHIRLARVLDSFGRYESGSLDGKIFLAGSYQECIGSQLLVTSQGQRDDDDGARMIQMRYCWANMNIQRHLNPMLKRRRRFRHETGTTALKVAVCLPQSCHSKSLHQTETISIVQRLIDGQLRLPDSIYVNKELQLDSVFCLVDGDSEWGRISTSGRLFMLFIGCWSLLCIGATVANRLYGLRMANGGDSGKIEQEDKLVVVVRSLDLGQSWRELISDKRQVDAGAAVNLDVLNPVKFFGCCFCVLAHVALIMGSHSTNEVQTFTELDKGPLLMASLLIAAVVDTFFVMSGMLVTYISLRKLAKRVSAAAQLPPSEIIAKKSNSSQALTMFTNNDTQRKVMVRGSRMSLGFIGQWFVMSLIRYCRIVPIYALAFWFRRDLFSHLGEGPFWDHGLNRDTQNGACQEEPWYMPFTFLSAFRPVPTLCLPPSWSISHDLLYALVTPPLIMAFLSKPRLAIGCNVSFALASTLAWFYALASEFRPSVLELLNMRLKGMIIFFIDLGPLYSWPFYRASSMLIGMLAGYCLFKYEQRHEYASDTTGNNRMITFGRVGWPIWLTRWATLFAIVCLIGHGICCVFINQLIVYIAPYQRLFAIYLLNVDRVVWSLANAVLFLQMVTNWRHSSWMRNFSSQLWRTLAKLSFVTLFVHWIIILFFIGSIQTQPLPTLWNIFAAYSVILAVSFAISVPVQVMLENPIDKLVKLIAP</sequence>
<accession>A0A6G1SMD3</accession>
<feature type="transmembrane region" description="Helical" evidence="1">
    <location>
        <begin position="509"/>
        <end position="533"/>
    </location>
</feature>
<keyword evidence="2" id="KW-0732">Signal</keyword>
<feature type="signal peptide" evidence="2">
    <location>
        <begin position="1"/>
        <end position="23"/>
    </location>
</feature>
<feature type="domain" description="Nose resistant-to-fluoxetine protein N-terminal" evidence="3">
    <location>
        <begin position="195"/>
        <end position="368"/>
    </location>
</feature>
<evidence type="ECO:0000313" key="4">
    <source>
        <dbReference type="EMBL" id="MDE51558.1"/>
    </source>
</evidence>
<evidence type="ECO:0000256" key="2">
    <source>
        <dbReference type="SAM" id="SignalP"/>
    </source>
</evidence>
<feature type="chain" id="PRO_5026141520" evidence="2">
    <location>
        <begin position="24"/>
        <end position="940"/>
    </location>
</feature>
<feature type="transmembrane region" description="Helical" evidence="1">
    <location>
        <begin position="795"/>
        <end position="822"/>
    </location>
</feature>
<feature type="transmembrane region" description="Helical" evidence="1">
    <location>
        <begin position="472"/>
        <end position="489"/>
    </location>
</feature>
<feature type="transmembrane region" description="Helical" evidence="1">
    <location>
        <begin position="872"/>
        <end position="894"/>
    </location>
</feature>
<dbReference type="InterPro" id="IPR052728">
    <property type="entry name" value="O2_lipid_transport_reg"/>
</dbReference>
<feature type="transmembrane region" description="Helical" evidence="1">
    <location>
        <begin position="828"/>
        <end position="852"/>
    </location>
</feature>
<dbReference type="PANTHER" id="PTHR11161">
    <property type="entry name" value="O-ACYLTRANSFERASE"/>
    <property type="match status" value="1"/>
</dbReference>
<organism evidence="4">
    <name type="scientific">Aceria tosichella</name>
    <name type="common">wheat curl mite</name>
    <dbReference type="NCBI Taxonomy" id="561515"/>
    <lineage>
        <taxon>Eukaryota</taxon>
        <taxon>Metazoa</taxon>
        <taxon>Ecdysozoa</taxon>
        <taxon>Arthropoda</taxon>
        <taxon>Chelicerata</taxon>
        <taxon>Arachnida</taxon>
        <taxon>Acari</taxon>
        <taxon>Acariformes</taxon>
        <taxon>Trombidiformes</taxon>
        <taxon>Prostigmata</taxon>
        <taxon>Eupodina</taxon>
        <taxon>Eriophyoidea</taxon>
        <taxon>Eriophyidae</taxon>
        <taxon>Eriophyinae</taxon>
        <taxon>Aceriini</taxon>
        <taxon>Aceria</taxon>
    </lineage>
</organism>
<dbReference type="PANTHER" id="PTHR11161:SF12">
    <property type="entry name" value="ACYLTRANSFERASE 3 DOMAIN-CONTAINING PROTEIN-RELATED"/>
    <property type="match status" value="1"/>
</dbReference>
<dbReference type="AlphaFoldDB" id="A0A6G1SMD3"/>
<feature type="transmembrane region" description="Helical" evidence="1">
    <location>
        <begin position="693"/>
        <end position="712"/>
    </location>
</feature>
<proteinExistence type="predicted"/>
<feature type="transmembrane region" description="Helical" evidence="1">
    <location>
        <begin position="394"/>
        <end position="412"/>
    </location>
</feature>
<gene>
    <name evidence="4" type="primary">nrf-6_14</name>
    <name evidence="4" type="ORF">g.16960</name>
</gene>
<evidence type="ECO:0000259" key="3">
    <source>
        <dbReference type="SMART" id="SM00703"/>
    </source>
</evidence>
<reference evidence="4" key="1">
    <citation type="submission" date="2018-10" db="EMBL/GenBank/DDBJ databases">
        <title>Transcriptome assembly of Aceria tosichella (Wheat curl mite) Type 2.</title>
        <authorList>
            <person name="Scully E.D."/>
            <person name="Geib S.M."/>
            <person name="Palmer N.A."/>
            <person name="Gupta A.K."/>
            <person name="Sarath G."/>
            <person name="Tatineni S."/>
        </authorList>
    </citation>
    <scope>NUCLEOTIDE SEQUENCE</scope>
    <source>
        <strain evidence="4">LincolnNE</strain>
    </source>
</reference>
<feature type="transmembrane region" description="Helical" evidence="1">
    <location>
        <begin position="745"/>
        <end position="762"/>
    </location>
</feature>